<comment type="caution">
    <text evidence="9">The sequence shown here is derived from an EMBL/GenBank/DDBJ whole genome shotgun (WGS) entry which is preliminary data.</text>
</comment>
<keyword evidence="4 7" id="KW-0812">Transmembrane</keyword>
<dbReference type="Pfam" id="PF02308">
    <property type="entry name" value="MgtC"/>
    <property type="match status" value="1"/>
</dbReference>
<dbReference type="PANTHER" id="PTHR33778">
    <property type="entry name" value="PROTEIN MGTC"/>
    <property type="match status" value="1"/>
</dbReference>
<dbReference type="InterPro" id="IPR049177">
    <property type="entry name" value="MgtC_SapB_SrpB_YhiD_N"/>
</dbReference>
<dbReference type="EMBL" id="JARLKY010000081">
    <property type="protein sequence ID" value="MEC0230852.1"/>
    <property type="molecule type" value="Genomic_DNA"/>
</dbReference>
<sequence length="221" mass="24078">MQLDYLLRVILAGICGALVGYERKNRMKEAGIRTHFVVALGASLMMVISKYGFQDQIGWDNLAFDPSRIAAQVVSGVGFLGAGMIFMQRQTIKGLTTAAGIWATAGIGMAIGAGLYVLGGGVTIIILLAQKLLHGRFHWLTTPKTEQLVIRMTNDTGTTQAIQQLLEDKKIAILSFHAEGNGTNSDEIVLEMIVRFPSSYRAEQLLPIVQEAPFVKSIELK</sequence>
<name>A0ABU6G9M9_9BACL</name>
<dbReference type="InterPro" id="IPR003416">
    <property type="entry name" value="MgtC/SapB/SrpB/YhiD_fam"/>
</dbReference>
<feature type="transmembrane region" description="Helical" evidence="7">
    <location>
        <begin position="99"/>
        <end position="128"/>
    </location>
</feature>
<evidence type="ECO:0000256" key="3">
    <source>
        <dbReference type="ARBA" id="ARBA00022475"/>
    </source>
</evidence>
<evidence type="ECO:0000313" key="10">
    <source>
        <dbReference type="Proteomes" id="UP001338137"/>
    </source>
</evidence>
<keyword evidence="10" id="KW-1185">Reference proteome</keyword>
<evidence type="ECO:0000259" key="8">
    <source>
        <dbReference type="Pfam" id="PF02308"/>
    </source>
</evidence>
<dbReference type="Proteomes" id="UP001338137">
    <property type="component" value="Unassembled WGS sequence"/>
</dbReference>
<evidence type="ECO:0000256" key="6">
    <source>
        <dbReference type="ARBA" id="ARBA00023136"/>
    </source>
</evidence>
<dbReference type="PANTHER" id="PTHR33778:SF1">
    <property type="entry name" value="MAGNESIUM TRANSPORTER YHID-RELATED"/>
    <property type="match status" value="1"/>
</dbReference>
<keyword evidence="6 7" id="KW-0472">Membrane</keyword>
<reference evidence="9 10" key="1">
    <citation type="submission" date="2023-03" db="EMBL/GenBank/DDBJ databases">
        <title>Bacillus Genome Sequencing.</title>
        <authorList>
            <person name="Dunlap C."/>
        </authorList>
    </citation>
    <scope>NUCLEOTIDE SEQUENCE [LARGE SCALE GENOMIC DNA]</scope>
    <source>
        <strain evidence="9 10">BD-533</strain>
    </source>
</reference>
<proteinExistence type="inferred from homology"/>
<dbReference type="PRINTS" id="PR01837">
    <property type="entry name" value="MGTCSAPBPROT"/>
</dbReference>
<evidence type="ECO:0000256" key="2">
    <source>
        <dbReference type="ARBA" id="ARBA00009298"/>
    </source>
</evidence>
<protein>
    <submittedName>
        <fullName evidence="9">MgtC/SapB family protein</fullName>
    </submittedName>
</protein>
<gene>
    <name evidence="9" type="ORF">P4I72_27520</name>
</gene>
<feature type="transmembrane region" description="Helical" evidence="7">
    <location>
        <begin position="6"/>
        <end position="22"/>
    </location>
</feature>
<evidence type="ECO:0000256" key="7">
    <source>
        <dbReference type="SAM" id="Phobius"/>
    </source>
</evidence>
<comment type="subcellular location">
    <subcellularLocation>
        <location evidence="1">Cell membrane</location>
        <topology evidence="1">Multi-pass membrane protein</topology>
    </subcellularLocation>
</comment>
<organism evidence="9 10">
    <name type="scientific">Paenibacillus alba</name>
    <dbReference type="NCBI Taxonomy" id="1197127"/>
    <lineage>
        <taxon>Bacteria</taxon>
        <taxon>Bacillati</taxon>
        <taxon>Bacillota</taxon>
        <taxon>Bacilli</taxon>
        <taxon>Bacillales</taxon>
        <taxon>Paenibacillaceae</taxon>
        <taxon>Paenibacillus</taxon>
    </lineage>
</organism>
<evidence type="ECO:0000256" key="5">
    <source>
        <dbReference type="ARBA" id="ARBA00022989"/>
    </source>
</evidence>
<feature type="domain" description="MgtC/SapB/SrpB/YhiD N-terminal" evidence="8">
    <location>
        <begin position="10"/>
        <end position="133"/>
    </location>
</feature>
<evidence type="ECO:0000313" key="9">
    <source>
        <dbReference type="EMBL" id="MEC0230852.1"/>
    </source>
</evidence>
<accession>A0ABU6G9M9</accession>
<evidence type="ECO:0000256" key="4">
    <source>
        <dbReference type="ARBA" id="ARBA00022692"/>
    </source>
</evidence>
<keyword evidence="3" id="KW-1003">Cell membrane</keyword>
<dbReference type="RefSeq" id="WP_326074843.1">
    <property type="nucleotide sequence ID" value="NZ_JARLKY010000081.1"/>
</dbReference>
<comment type="similarity">
    <text evidence="2">Belongs to the MgtC/SapB family.</text>
</comment>
<feature type="transmembrane region" description="Helical" evidence="7">
    <location>
        <begin position="34"/>
        <end position="53"/>
    </location>
</feature>
<evidence type="ECO:0000256" key="1">
    <source>
        <dbReference type="ARBA" id="ARBA00004651"/>
    </source>
</evidence>
<keyword evidence="5 7" id="KW-1133">Transmembrane helix</keyword>
<feature type="transmembrane region" description="Helical" evidence="7">
    <location>
        <begin position="69"/>
        <end position="87"/>
    </location>
</feature>